<dbReference type="AlphaFoldDB" id="A0A4R0RRX6"/>
<evidence type="ECO:0000313" key="3">
    <source>
        <dbReference type="Proteomes" id="UP000292702"/>
    </source>
</evidence>
<feature type="compositionally biased region" description="Polar residues" evidence="1">
    <location>
        <begin position="133"/>
        <end position="142"/>
    </location>
</feature>
<comment type="caution">
    <text evidence="2">The sequence shown here is derived from an EMBL/GenBank/DDBJ whole genome shotgun (WGS) entry which is preliminary data.</text>
</comment>
<feature type="region of interest" description="Disordered" evidence="1">
    <location>
        <begin position="323"/>
        <end position="353"/>
    </location>
</feature>
<keyword evidence="3" id="KW-1185">Reference proteome</keyword>
<protein>
    <submittedName>
        <fullName evidence="2">Uncharacterized protein</fullName>
    </submittedName>
</protein>
<feature type="region of interest" description="Disordered" evidence="1">
    <location>
        <begin position="426"/>
        <end position="446"/>
    </location>
</feature>
<feature type="compositionally biased region" description="Low complexity" evidence="1">
    <location>
        <begin position="113"/>
        <end position="124"/>
    </location>
</feature>
<feature type="region of interest" description="Disordered" evidence="1">
    <location>
        <begin position="215"/>
        <end position="311"/>
    </location>
</feature>
<feature type="compositionally biased region" description="Low complexity" evidence="1">
    <location>
        <begin position="220"/>
        <end position="233"/>
    </location>
</feature>
<sequence length="595" mass="63345">MPTSRSLHSSPVFHNKTNRGTGEEFGRDNKAVEHSPRVSQRAGSSQPPLFASSSCVTNASGARSPRSPPVEDEGNGVSDLDQHARSTSNAAHSDLWITPVLSEDTSSWRPDSSESTLASDSTSSFQAVAKPATRSTGSSTSIDDAEQLPGRLSSLASASSDLPSGTSESIPLAVLAATASSHPKCTSSDPLGFFSSSSSSIPSFNSLTTHSSDSLFSVDTAGSSARSTGAASSENDHSAFKTASPPRTTGAYSRLPGAANFARCVSEQTDTDEEPPAKRRRRGSTDSSLPPSDIIFSPTTTGELSTPSLPTISSPAFAAPIHSVARPSAKPSSRAVSEMSEDVSSSSQLGPRRVSARIARPVERGMPRSEWGSSSSIPLLHTTTRRSARNPQYHPLGPRHLEYDYHVAHEELKSATIRAAQSLQYPWPKRKGNASGARSKRGQSSDDLVRPTLAMILHAKFPDVERARKLVNEADERLQEALERGETWDNTPVPEEILAQTYQTVAASMPPPPPPLPLVTWPEARLPPVQTVTPTPRASSTPRPTPPVEIKLRAGPARASSTSNKASLAYKPKAITGKRRRVVLSSEVDSERTDD</sequence>
<organism evidence="2 3">
    <name type="scientific">Steccherinum ochraceum</name>
    <dbReference type="NCBI Taxonomy" id="92696"/>
    <lineage>
        <taxon>Eukaryota</taxon>
        <taxon>Fungi</taxon>
        <taxon>Dikarya</taxon>
        <taxon>Basidiomycota</taxon>
        <taxon>Agaricomycotina</taxon>
        <taxon>Agaricomycetes</taxon>
        <taxon>Polyporales</taxon>
        <taxon>Steccherinaceae</taxon>
        <taxon>Steccherinum</taxon>
    </lineage>
</organism>
<dbReference type="EMBL" id="RWJN01000003">
    <property type="protein sequence ID" value="TCD71670.1"/>
    <property type="molecule type" value="Genomic_DNA"/>
</dbReference>
<feature type="compositionally biased region" description="Basic and acidic residues" evidence="1">
    <location>
        <begin position="21"/>
        <end position="36"/>
    </location>
</feature>
<accession>A0A4R0RRX6</accession>
<feature type="compositionally biased region" description="Polar residues" evidence="1">
    <location>
        <begin position="37"/>
        <end position="61"/>
    </location>
</feature>
<feature type="region of interest" description="Disordered" evidence="1">
    <location>
        <begin position="531"/>
        <end position="595"/>
    </location>
</feature>
<feature type="compositionally biased region" description="Low complexity" evidence="1">
    <location>
        <begin position="531"/>
        <end position="542"/>
    </location>
</feature>
<evidence type="ECO:0000313" key="2">
    <source>
        <dbReference type="EMBL" id="TCD71670.1"/>
    </source>
</evidence>
<feature type="region of interest" description="Disordered" evidence="1">
    <location>
        <begin position="1"/>
        <end position="167"/>
    </location>
</feature>
<dbReference type="Proteomes" id="UP000292702">
    <property type="component" value="Unassembled WGS sequence"/>
</dbReference>
<reference evidence="2 3" key="1">
    <citation type="submission" date="2018-11" db="EMBL/GenBank/DDBJ databases">
        <title>Genome assembly of Steccherinum ochraceum LE-BIN_3174, the white-rot fungus of the Steccherinaceae family (The Residual Polyporoid clade, Polyporales, Basidiomycota).</title>
        <authorList>
            <person name="Fedorova T.V."/>
            <person name="Glazunova O.A."/>
            <person name="Landesman E.O."/>
            <person name="Moiseenko K.V."/>
            <person name="Psurtseva N.V."/>
            <person name="Savinova O.S."/>
            <person name="Shakhova N.V."/>
            <person name="Tyazhelova T.V."/>
            <person name="Vasina D.V."/>
        </authorList>
    </citation>
    <scope>NUCLEOTIDE SEQUENCE [LARGE SCALE GENOMIC DNA]</scope>
    <source>
        <strain evidence="2 3">LE-BIN_3174</strain>
    </source>
</reference>
<evidence type="ECO:0000256" key="1">
    <source>
        <dbReference type="SAM" id="MobiDB-lite"/>
    </source>
</evidence>
<feature type="compositionally biased region" description="Low complexity" evidence="1">
    <location>
        <begin position="336"/>
        <end position="347"/>
    </location>
</feature>
<gene>
    <name evidence="2" type="ORF">EIP91_005436</name>
</gene>
<dbReference type="OrthoDB" id="3270533at2759"/>
<name>A0A4R0RRX6_9APHY</name>
<proteinExistence type="predicted"/>